<evidence type="ECO:0000256" key="1">
    <source>
        <dbReference type="SAM" id="MobiDB-lite"/>
    </source>
</evidence>
<protein>
    <recommendedName>
        <fullName evidence="4">L,D-transpeptidase</fullName>
    </recommendedName>
</protein>
<evidence type="ECO:0000313" key="3">
    <source>
        <dbReference type="Proteomes" id="UP001595824"/>
    </source>
</evidence>
<comment type="caution">
    <text evidence="2">The sequence shown here is derived from an EMBL/GenBank/DDBJ whole genome shotgun (WGS) entry which is preliminary data.</text>
</comment>
<proteinExistence type="predicted"/>
<name>A0ABV8T778_9ACTN</name>
<dbReference type="Proteomes" id="UP001595824">
    <property type="component" value="Unassembled WGS sequence"/>
</dbReference>
<evidence type="ECO:0008006" key="4">
    <source>
        <dbReference type="Google" id="ProtNLM"/>
    </source>
</evidence>
<feature type="region of interest" description="Disordered" evidence="1">
    <location>
        <begin position="33"/>
        <end position="69"/>
    </location>
</feature>
<reference evidence="3" key="1">
    <citation type="journal article" date="2019" name="Int. J. Syst. Evol. Microbiol.">
        <title>The Global Catalogue of Microorganisms (GCM) 10K type strain sequencing project: providing services to taxonomists for standard genome sequencing and annotation.</title>
        <authorList>
            <consortium name="The Broad Institute Genomics Platform"/>
            <consortium name="The Broad Institute Genome Sequencing Center for Infectious Disease"/>
            <person name="Wu L."/>
            <person name="Ma J."/>
        </authorList>
    </citation>
    <scope>NUCLEOTIDE SEQUENCE [LARGE SCALE GENOMIC DNA]</scope>
    <source>
        <strain evidence="3">PCU 347</strain>
    </source>
</reference>
<dbReference type="RefSeq" id="WP_381736708.1">
    <property type="nucleotide sequence ID" value="NZ_JBHSDP010000004.1"/>
</dbReference>
<dbReference type="EMBL" id="JBHSDP010000004">
    <property type="protein sequence ID" value="MFC4326713.1"/>
    <property type="molecule type" value="Genomic_DNA"/>
</dbReference>
<feature type="compositionally biased region" description="Low complexity" evidence="1">
    <location>
        <begin position="41"/>
        <end position="51"/>
    </location>
</feature>
<evidence type="ECO:0000313" key="2">
    <source>
        <dbReference type="EMBL" id="MFC4326713.1"/>
    </source>
</evidence>
<accession>A0ABV8T778</accession>
<organism evidence="2 3">
    <name type="scientific">Streptomyces andamanensis</name>
    <dbReference type="NCBI Taxonomy" id="1565035"/>
    <lineage>
        <taxon>Bacteria</taxon>
        <taxon>Bacillati</taxon>
        <taxon>Actinomycetota</taxon>
        <taxon>Actinomycetes</taxon>
        <taxon>Kitasatosporales</taxon>
        <taxon>Streptomycetaceae</taxon>
        <taxon>Streptomyces</taxon>
    </lineage>
</organism>
<gene>
    <name evidence="2" type="ORF">ACFPC0_02445</name>
</gene>
<keyword evidence="3" id="KW-1185">Reference proteome</keyword>
<sequence length="187" mass="18922">MARSSSGCVAGLTAAAVVTVGFLAYRAQANVPPDLSGRPGASATAAASASKAPRDRRHPAALPAGSGTGERVVYSVDDDRVWLVGAGGRVENSFKVVPGTVDPAPGTYAVTSRSKAVTGTDGVPVEHVVRFASVNGVVIGFSAAVDSTPPEVDTSGSVQTGGIRESRPDGGTMWMFATIGQKIVVIR</sequence>